<dbReference type="OrthoDB" id="3027561at2759"/>
<dbReference type="Proteomes" id="UP000242287">
    <property type="component" value="Unassembled WGS sequence"/>
</dbReference>
<proteinExistence type="predicted"/>
<evidence type="ECO:0000313" key="2">
    <source>
        <dbReference type="Proteomes" id="UP000242287"/>
    </source>
</evidence>
<dbReference type="EMBL" id="KZ301992">
    <property type="protein sequence ID" value="PFH51101.1"/>
    <property type="molecule type" value="Genomic_DNA"/>
</dbReference>
<accession>A0A2A9NS05</accession>
<name>A0A2A9NS05_9AGAR</name>
<protein>
    <submittedName>
        <fullName evidence="1">Uncharacterized protein</fullName>
    </submittedName>
</protein>
<keyword evidence="2" id="KW-1185">Reference proteome</keyword>
<dbReference type="AlphaFoldDB" id="A0A2A9NS05"/>
<gene>
    <name evidence="1" type="ORF">AMATHDRAFT_75181</name>
</gene>
<reference evidence="1 2" key="1">
    <citation type="submission" date="2014-02" db="EMBL/GenBank/DDBJ databases">
        <title>Transposable element dynamics among asymbiotic and ectomycorrhizal Amanita fungi.</title>
        <authorList>
            <consortium name="DOE Joint Genome Institute"/>
            <person name="Hess J."/>
            <person name="Skrede I."/>
            <person name="Wolfe B."/>
            <person name="LaButti K."/>
            <person name="Ohm R.A."/>
            <person name="Grigoriev I.V."/>
            <person name="Pringle A."/>
        </authorList>
    </citation>
    <scope>NUCLEOTIDE SEQUENCE [LARGE SCALE GENOMIC DNA]</scope>
    <source>
        <strain evidence="1 2">SKay4041</strain>
    </source>
</reference>
<sequence>MTVKLLINSVLGPPSEYNLYGVITEAFFLHKRPINRYTVFPQLFLKWNPNYPHNTHRTHPDFGIGGAEIKAAVEVMAGLPEAAIIEEDDHDVVQNIFHSCSFQAEDQAKAAVKGGLLPGGQELSWLMFVGPYFTRIRFHPFSISQLQTRSLRRINSGDFWESMVIESRSEVRYPIFLLGTEEGANEIEAFLIETSHLLL</sequence>
<evidence type="ECO:0000313" key="1">
    <source>
        <dbReference type="EMBL" id="PFH51101.1"/>
    </source>
</evidence>
<organism evidence="1 2">
    <name type="scientific">Amanita thiersii Skay4041</name>
    <dbReference type="NCBI Taxonomy" id="703135"/>
    <lineage>
        <taxon>Eukaryota</taxon>
        <taxon>Fungi</taxon>
        <taxon>Dikarya</taxon>
        <taxon>Basidiomycota</taxon>
        <taxon>Agaricomycotina</taxon>
        <taxon>Agaricomycetes</taxon>
        <taxon>Agaricomycetidae</taxon>
        <taxon>Agaricales</taxon>
        <taxon>Pluteineae</taxon>
        <taxon>Amanitaceae</taxon>
        <taxon>Amanita</taxon>
    </lineage>
</organism>